<dbReference type="NCBIfam" id="TIGR01908">
    <property type="entry name" value="cas_CXXC_CXXC"/>
    <property type="match status" value="1"/>
</dbReference>
<organism evidence="1 2">
    <name type="scientific">Dissulfurispira thermophila</name>
    <dbReference type="NCBI Taxonomy" id="2715679"/>
    <lineage>
        <taxon>Bacteria</taxon>
        <taxon>Pseudomonadati</taxon>
        <taxon>Nitrospirota</taxon>
        <taxon>Thermodesulfovibrionia</taxon>
        <taxon>Thermodesulfovibrionales</taxon>
        <taxon>Dissulfurispiraceae</taxon>
        <taxon>Dissulfurispira</taxon>
    </lineage>
</organism>
<dbReference type="Proteomes" id="UP000516360">
    <property type="component" value="Chromosome"/>
</dbReference>
<proteinExistence type="predicted"/>
<evidence type="ECO:0000313" key="2">
    <source>
        <dbReference type="Proteomes" id="UP000516360"/>
    </source>
</evidence>
<dbReference type="EMBL" id="AP022873">
    <property type="protein sequence ID" value="BCB96813.1"/>
    <property type="molecule type" value="Genomic_DNA"/>
</dbReference>
<name>A0A7G1H3W5_9BACT</name>
<dbReference type="RefSeq" id="WP_203471977.1">
    <property type="nucleotide sequence ID" value="NZ_AP022873.1"/>
</dbReference>
<keyword evidence="2" id="KW-1185">Reference proteome</keyword>
<gene>
    <name evidence="1" type="primary">cst1</name>
    <name evidence="1" type="ORF">JZK55_17350</name>
</gene>
<evidence type="ECO:0000313" key="1">
    <source>
        <dbReference type="EMBL" id="BCB96813.1"/>
    </source>
</evidence>
<dbReference type="AlphaFoldDB" id="A0A7G1H3W5"/>
<protein>
    <submittedName>
        <fullName evidence="1">Type I-B CRISPR-associated protein Cas8b1/Cst1</fullName>
    </submittedName>
</protein>
<sequence length="544" mass="63388">MKHKIYLRDWYFNAGIIGFLTIAADGRGLDSISSLSINENFIEFENDIFEGFEEKFIKYAFIKFFNVQAYVQRLQKAQKEVTDKKTKIKPEQMLKKIEEIEKSPYKDFLKLLNIPISEYKSVEDFINNLENAKNTIKALPKEQIFKILSSSPEGRASLQNFISWRFKGICSSDNISEYINKMKSTNQSKKLKNNDLCLSCQERKAEYEFNNAISNIIGFNKDNSNWIWGFKPSKLKICPLCAIIYNCAFASFAYVLKSVDGEYLNYFYFPNENTKVSSLFEAVMAFNLMLDNIEDNSNLLYAMIRQTIRHIAAKQSNNIAENINFIEIADNPILAGQSSKGYNIYNYNISYDIARFLDMQFSADSIPRGSYVIKNTYYSIEEELLKLTIEQQLGYSALYRYYVYALFPERYNPRFNLNKVTAFVVKYIQWIRGENMEKSQKIVNKGFISGINLRNELLKKNKENQINGLVYGFLNDLKIADREKFLDKYIRIIMSHNLPNYFGKDEMLDDDYFLQFGYSFINGLMSKENAYEAAVIDNSIEEGN</sequence>
<reference evidence="1 2" key="1">
    <citation type="submission" date="2020-03" db="EMBL/GenBank/DDBJ databases">
        <title>Complete genome sequences of two sulfur-disproportionating bacterial strains T55J and Mzg5.</title>
        <authorList>
            <person name="Umezawa K."/>
            <person name="Kojima H."/>
            <person name="Kato Y."/>
            <person name="Fukui M."/>
        </authorList>
    </citation>
    <scope>NUCLEOTIDE SEQUENCE [LARGE SCALE GENOMIC DNA]</scope>
    <source>
        <strain evidence="1 2">T55J</strain>
    </source>
</reference>
<accession>A0A7G1H3W5</accession>
<dbReference type="KEGG" id="dtp:JZK55_17350"/>
<dbReference type="InterPro" id="IPR010180">
    <property type="entry name" value="CRISPR-assoc_prot_CXXC-CXXC"/>
</dbReference>